<sequence length="128" mass="14760">MKLLPDTHILLWFATDAKELPREARRLLESDDHELFFSVASIWEVATKFALQRKDFTIDPEPLRLGLLQHGFQELDVQSKHAMALRTMPHVHRDPFDRMLVAQCLVEGLTLLTADRTLSKYAAPVRLV</sequence>
<evidence type="ECO:0000259" key="1">
    <source>
        <dbReference type="Pfam" id="PF01850"/>
    </source>
</evidence>
<dbReference type="Pfam" id="PF01850">
    <property type="entry name" value="PIN"/>
    <property type="match status" value="1"/>
</dbReference>
<evidence type="ECO:0000313" key="2">
    <source>
        <dbReference type="EMBL" id="MFC6646000.1"/>
    </source>
</evidence>
<dbReference type="EMBL" id="JBHSWI010000001">
    <property type="protein sequence ID" value="MFC6646000.1"/>
    <property type="molecule type" value="Genomic_DNA"/>
</dbReference>
<keyword evidence="3" id="KW-1185">Reference proteome</keyword>
<dbReference type="InterPro" id="IPR029060">
    <property type="entry name" value="PIN-like_dom_sf"/>
</dbReference>
<accession>A0ABW1Z920</accession>
<reference evidence="3" key="1">
    <citation type="journal article" date="2019" name="Int. J. Syst. Evol. Microbiol.">
        <title>The Global Catalogue of Microorganisms (GCM) 10K type strain sequencing project: providing services to taxonomists for standard genome sequencing and annotation.</title>
        <authorList>
            <consortium name="The Broad Institute Genomics Platform"/>
            <consortium name="The Broad Institute Genome Sequencing Center for Infectious Disease"/>
            <person name="Wu L."/>
            <person name="Ma J."/>
        </authorList>
    </citation>
    <scope>NUCLEOTIDE SEQUENCE [LARGE SCALE GENOMIC DNA]</scope>
    <source>
        <strain evidence="3">CGMCC 1.16026</strain>
    </source>
</reference>
<dbReference type="SUPFAM" id="SSF88723">
    <property type="entry name" value="PIN domain-like"/>
    <property type="match status" value="1"/>
</dbReference>
<dbReference type="InterPro" id="IPR002716">
    <property type="entry name" value="PIN_dom"/>
</dbReference>
<evidence type="ECO:0000313" key="3">
    <source>
        <dbReference type="Proteomes" id="UP001596391"/>
    </source>
</evidence>
<dbReference type="PANTHER" id="PTHR36173">
    <property type="entry name" value="RIBONUCLEASE VAPC16-RELATED"/>
    <property type="match status" value="1"/>
</dbReference>
<gene>
    <name evidence="2" type="ORF">ACFQBQ_10490</name>
</gene>
<dbReference type="CDD" id="cd09872">
    <property type="entry name" value="PIN_Sll0205-like"/>
    <property type="match status" value="1"/>
</dbReference>
<dbReference type="InterPro" id="IPR041705">
    <property type="entry name" value="PIN_Sll0205"/>
</dbReference>
<dbReference type="Proteomes" id="UP001596391">
    <property type="component" value="Unassembled WGS sequence"/>
</dbReference>
<feature type="domain" description="PIN" evidence="1">
    <location>
        <begin position="4"/>
        <end position="122"/>
    </location>
</feature>
<dbReference type="InterPro" id="IPR052919">
    <property type="entry name" value="TA_system_RNase"/>
</dbReference>
<dbReference type="Gene3D" id="3.40.50.1010">
    <property type="entry name" value="5'-nuclease"/>
    <property type="match status" value="1"/>
</dbReference>
<name>A0ABW1Z920_9BACT</name>
<protein>
    <submittedName>
        <fullName evidence="2">Type II toxin-antitoxin system VapC family toxin</fullName>
    </submittedName>
</protein>
<dbReference type="RefSeq" id="WP_263369702.1">
    <property type="nucleotide sequence ID" value="NZ_JAGSYD010000001.1"/>
</dbReference>
<proteinExistence type="predicted"/>
<comment type="caution">
    <text evidence="2">The sequence shown here is derived from an EMBL/GenBank/DDBJ whole genome shotgun (WGS) entry which is preliminary data.</text>
</comment>
<organism evidence="2 3">
    <name type="scientific">Granulicella cerasi</name>
    <dbReference type="NCBI Taxonomy" id="741063"/>
    <lineage>
        <taxon>Bacteria</taxon>
        <taxon>Pseudomonadati</taxon>
        <taxon>Acidobacteriota</taxon>
        <taxon>Terriglobia</taxon>
        <taxon>Terriglobales</taxon>
        <taxon>Acidobacteriaceae</taxon>
        <taxon>Granulicella</taxon>
    </lineage>
</organism>
<dbReference type="PANTHER" id="PTHR36173:SF2">
    <property type="entry name" value="RIBONUCLEASE VAPC16"/>
    <property type="match status" value="1"/>
</dbReference>